<dbReference type="InterPro" id="IPR029058">
    <property type="entry name" value="AB_hydrolase_fold"/>
</dbReference>
<dbReference type="GO" id="GO:0016787">
    <property type="term" value="F:hydrolase activity"/>
    <property type="evidence" value="ECO:0007669"/>
    <property type="project" value="UniProtKB-KW"/>
</dbReference>
<dbReference type="AlphaFoldDB" id="A0A0W8FIH6"/>
<dbReference type="SUPFAM" id="SSF53474">
    <property type="entry name" value="alpha/beta-Hydrolases"/>
    <property type="match status" value="1"/>
</dbReference>
<gene>
    <name evidence="1" type="ORF">ASZ90_009807</name>
</gene>
<comment type="caution">
    <text evidence="1">The sequence shown here is derived from an EMBL/GenBank/DDBJ whole genome shotgun (WGS) entry which is preliminary data.</text>
</comment>
<evidence type="ECO:0000313" key="1">
    <source>
        <dbReference type="EMBL" id="KUG20450.1"/>
    </source>
</evidence>
<sequence>MRALGDSGGAAPAALARLGEVLSSADHLDPLPGGGEACELRPDIFCRVWGEAERLRRSGELLALGERICCPVVAIHGDYDPHPAEGVAAPLSRVLADFRFITLEACGHTPWRERRARERFFAVLEAELPL</sequence>
<reference evidence="1" key="1">
    <citation type="journal article" date="2015" name="Proc. Natl. Acad. Sci. U.S.A.">
        <title>Networks of energetic and metabolic interactions define dynamics in microbial communities.</title>
        <authorList>
            <person name="Embree M."/>
            <person name="Liu J.K."/>
            <person name="Al-Bassam M.M."/>
            <person name="Zengler K."/>
        </authorList>
    </citation>
    <scope>NUCLEOTIDE SEQUENCE</scope>
</reference>
<dbReference type="Gene3D" id="3.40.50.1820">
    <property type="entry name" value="alpha/beta hydrolase"/>
    <property type="match status" value="1"/>
</dbReference>
<protein>
    <submittedName>
        <fullName evidence="1">Alpha/beta hydrolase fold</fullName>
    </submittedName>
</protein>
<keyword evidence="1" id="KW-0378">Hydrolase</keyword>
<organism evidence="1">
    <name type="scientific">hydrocarbon metagenome</name>
    <dbReference type="NCBI Taxonomy" id="938273"/>
    <lineage>
        <taxon>unclassified sequences</taxon>
        <taxon>metagenomes</taxon>
        <taxon>ecological metagenomes</taxon>
    </lineage>
</organism>
<name>A0A0W8FIH6_9ZZZZ</name>
<proteinExistence type="predicted"/>
<accession>A0A0W8FIH6</accession>
<dbReference type="EMBL" id="LNQE01001190">
    <property type="protein sequence ID" value="KUG20450.1"/>
    <property type="molecule type" value="Genomic_DNA"/>
</dbReference>